<evidence type="ECO:0000313" key="6">
    <source>
        <dbReference type="Proteomes" id="UP000592216"/>
    </source>
</evidence>
<keyword evidence="1 2" id="KW-0443">Lipid metabolism</keyword>
<reference evidence="5 6" key="1">
    <citation type="submission" date="2020-04" db="EMBL/GenBank/DDBJ databases">
        <title>Donghicola sp., a member of the Rhodobacteraceae family isolated from mangrove forest in Thailand.</title>
        <authorList>
            <person name="Charoenyingcharoen P."/>
            <person name="Yukphan P."/>
        </authorList>
    </citation>
    <scope>NUCLEOTIDE SEQUENCE [LARGE SCALE GENOMIC DNA]</scope>
    <source>
        <strain evidence="5 6">B5-SW-15</strain>
    </source>
</reference>
<feature type="active site" description="Nucleophile" evidence="2">
    <location>
        <position position="56"/>
    </location>
</feature>
<comment type="caution">
    <text evidence="5">The sequence shown here is derived from an EMBL/GenBank/DDBJ whole genome shotgun (WGS) entry which is preliminary data.</text>
</comment>
<evidence type="ECO:0000259" key="4">
    <source>
        <dbReference type="PROSITE" id="PS51635"/>
    </source>
</evidence>
<keyword evidence="3" id="KW-0472">Membrane</keyword>
<comment type="caution">
    <text evidence="2">Lacks conserved residue(s) required for the propagation of feature annotation.</text>
</comment>
<keyword evidence="3" id="KW-1133">Transmembrane helix</keyword>
<evidence type="ECO:0000313" key="5">
    <source>
        <dbReference type="EMBL" id="NVO23787.1"/>
    </source>
</evidence>
<protein>
    <recommendedName>
        <fullName evidence="4">PNPLA domain-containing protein</fullName>
    </recommendedName>
</protein>
<dbReference type="Gene3D" id="3.40.1090.10">
    <property type="entry name" value="Cytosolic phospholipase A2 catalytic domain"/>
    <property type="match status" value="1"/>
</dbReference>
<dbReference type="InterPro" id="IPR002641">
    <property type="entry name" value="PNPLA_dom"/>
</dbReference>
<dbReference type="InterPro" id="IPR016035">
    <property type="entry name" value="Acyl_Trfase/lysoPLipase"/>
</dbReference>
<gene>
    <name evidence="5" type="ORF">HJ536_10520</name>
</gene>
<dbReference type="PROSITE" id="PS51635">
    <property type="entry name" value="PNPLA"/>
    <property type="match status" value="1"/>
</dbReference>
<keyword evidence="2" id="KW-0442">Lipid degradation</keyword>
<dbReference type="SUPFAM" id="SSF52151">
    <property type="entry name" value="FabD/lysophospholipase-like"/>
    <property type="match status" value="1"/>
</dbReference>
<dbReference type="GO" id="GO:0016042">
    <property type="term" value="P:lipid catabolic process"/>
    <property type="evidence" value="ECO:0007669"/>
    <property type="project" value="UniProtKB-UniRule"/>
</dbReference>
<keyword evidence="3" id="KW-0812">Transmembrane</keyword>
<organism evidence="5 6">
    <name type="scientific">Donghicola mangrovi</name>
    <dbReference type="NCBI Taxonomy" id="2729614"/>
    <lineage>
        <taxon>Bacteria</taxon>
        <taxon>Pseudomonadati</taxon>
        <taxon>Pseudomonadota</taxon>
        <taxon>Alphaproteobacteria</taxon>
        <taxon>Rhodobacterales</taxon>
        <taxon>Roseobacteraceae</taxon>
        <taxon>Donghicola</taxon>
    </lineage>
</organism>
<dbReference type="Proteomes" id="UP000592216">
    <property type="component" value="Unassembled WGS sequence"/>
</dbReference>
<feature type="domain" description="PNPLA" evidence="4">
    <location>
        <begin position="24"/>
        <end position="389"/>
    </location>
</feature>
<evidence type="ECO:0000256" key="3">
    <source>
        <dbReference type="SAM" id="Phobius"/>
    </source>
</evidence>
<evidence type="ECO:0000256" key="1">
    <source>
        <dbReference type="ARBA" id="ARBA00023098"/>
    </source>
</evidence>
<feature type="short sequence motif" description="GXSXG" evidence="2">
    <location>
        <begin position="54"/>
        <end position="58"/>
    </location>
</feature>
<dbReference type="AlphaFoldDB" id="A0A850Q2D9"/>
<dbReference type="GO" id="GO:0016787">
    <property type="term" value="F:hydrolase activity"/>
    <property type="evidence" value="ECO:0007669"/>
    <property type="project" value="UniProtKB-UniRule"/>
</dbReference>
<keyword evidence="2" id="KW-0378">Hydrolase</keyword>
<feature type="short sequence motif" description="DGA/G" evidence="2">
    <location>
        <begin position="376"/>
        <end position="378"/>
    </location>
</feature>
<accession>A0A850Q2D9</accession>
<dbReference type="EMBL" id="JABCJE010000003">
    <property type="protein sequence ID" value="NVO23787.1"/>
    <property type="molecule type" value="Genomic_DNA"/>
</dbReference>
<name>A0A850Q2D9_9RHOB</name>
<feature type="transmembrane region" description="Helical" evidence="3">
    <location>
        <begin position="155"/>
        <end position="185"/>
    </location>
</feature>
<evidence type="ECO:0000256" key="2">
    <source>
        <dbReference type="PROSITE-ProRule" id="PRU01161"/>
    </source>
</evidence>
<sequence length="626" mass="67497">MMLAKVVSLLDSIWGECTLKECDLVMKGGTTSGVVYPPAIALLGKHFRLRSVGGTSAGAMAATVAAAAEYRRQTSDGRTDASGFAMVEALSSELGDNLTRFLQPSKDMEPLFDAILDCLDLRADPENKPSMPDYIKTIWPHLKPYRKKAARNGSLIAGGSAVAGFAGLGFGLGALGVFIGGGWFLGQLAYSAICGVHAQLKANDYGMVPGTSQRDGMVDNGISDWLARKIDEIAGIAGSGKPLTTGDLANGRGDPDGSGKEKPGIAFAAMTTDLTSQRPFRLPMMVPELYFFNPAEFERIIPKNVVDYMVSIAVGKRIEGPGGKDLFPMPTGGDFPVVLIARMSLSFPILLQAVPLYRKDHGAKPGEEWVRCLFSDGGIASNLPVHFFDAWLPSRPTFAISLGSINEGAGDDATDRLVFEQGKWPRRKMKVNLFKNVVGFFAAIGNVAKDWQDSLQSEVPGMHERIVTIRLKNKEGGSNINMTGDTIKKLQGYGLAAAEKLVNDFDYNEHRWRRALCLLPELEKNLIGVAKVVNDKTSTSYTDLVRQHVSETYPNTSEVKEQALLPLLKDLAELGEKIDKRSKTNPGNGSEFRVGAGNLPEYDAHVRIVASPDFSPRNGLGAGAGV</sequence>
<proteinExistence type="predicted"/>
<feature type="active site" description="Proton acceptor" evidence="2">
    <location>
        <position position="376"/>
    </location>
</feature>